<dbReference type="PANTHER" id="PTHR36840:SF1">
    <property type="entry name" value="BLL5714 PROTEIN"/>
    <property type="match status" value="1"/>
</dbReference>
<evidence type="ECO:0000313" key="4">
    <source>
        <dbReference type="Proteomes" id="UP000198891"/>
    </source>
</evidence>
<dbReference type="STRING" id="381665.SAMN05216554_2960"/>
<gene>
    <name evidence="3" type="ORF">SAMN05216554_2960</name>
</gene>
<feature type="transmembrane region" description="Helical" evidence="2">
    <location>
        <begin position="322"/>
        <end position="342"/>
    </location>
</feature>
<evidence type="ECO:0000256" key="2">
    <source>
        <dbReference type="SAM" id="Phobius"/>
    </source>
</evidence>
<organism evidence="3 4">
    <name type="scientific">Herbiconiux ginsengi</name>
    <dbReference type="NCBI Taxonomy" id="381665"/>
    <lineage>
        <taxon>Bacteria</taxon>
        <taxon>Bacillati</taxon>
        <taxon>Actinomycetota</taxon>
        <taxon>Actinomycetes</taxon>
        <taxon>Micrococcales</taxon>
        <taxon>Microbacteriaceae</taxon>
        <taxon>Herbiconiux</taxon>
    </lineage>
</organism>
<feature type="transmembrane region" description="Helical" evidence="2">
    <location>
        <begin position="180"/>
        <end position="197"/>
    </location>
</feature>
<proteinExistence type="predicted"/>
<keyword evidence="2" id="KW-1133">Transmembrane helix</keyword>
<dbReference type="RefSeq" id="WP_217634382.1">
    <property type="nucleotide sequence ID" value="NZ_FNPZ01000003.1"/>
</dbReference>
<keyword evidence="2" id="KW-0472">Membrane</keyword>
<feature type="transmembrane region" description="Helical" evidence="2">
    <location>
        <begin position="34"/>
        <end position="52"/>
    </location>
</feature>
<dbReference type="EMBL" id="FNPZ01000003">
    <property type="protein sequence ID" value="SDZ27388.1"/>
    <property type="molecule type" value="Genomic_DNA"/>
</dbReference>
<dbReference type="InterPro" id="IPR010640">
    <property type="entry name" value="Low_temperature_requirement_A"/>
</dbReference>
<dbReference type="Proteomes" id="UP000198891">
    <property type="component" value="Unassembled WGS sequence"/>
</dbReference>
<feature type="transmembrane region" description="Helical" evidence="2">
    <location>
        <begin position="64"/>
        <end position="85"/>
    </location>
</feature>
<feature type="transmembrane region" description="Helical" evidence="2">
    <location>
        <begin position="154"/>
        <end position="174"/>
    </location>
</feature>
<name>A0A1H3RQ65_9MICO</name>
<feature type="transmembrane region" description="Helical" evidence="2">
    <location>
        <begin position="97"/>
        <end position="117"/>
    </location>
</feature>
<reference evidence="3 4" key="1">
    <citation type="submission" date="2016-10" db="EMBL/GenBank/DDBJ databases">
        <authorList>
            <person name="de Groot N.N."/>
        </authorList>
    </citation>
    <scope>NUCLEOTIDE SEQUENCE [LARGE SCALE GENOMIC DNA]</scope>
    <source>
        <strain evidence="3 4">CGMCC 4.3491</strain>
    </source>
</reference>
<keyword evidence="2" id="KW-0812">Transmembrane</keyword>
<feature type="transmembrane region" description="Helical" evidence="2">
    <location>
        <begin position="250"/>
        <end position="271"/>
    </location>
</feature>
<feature type="transmembrane region" description="Helical" evidence="2">
    <location>
        <begin position="283"/>
        <end position="302"/>
    </location>
</feature>
<feature type="transmembrane region" description="Helical" evidence="2">
    <location>
        <begin position="123"/>
        <end position="142"/>
    </location>
</feature>
<dbReference type="PANTHER" id="PTHR36840">
    <property type="entry name" value="BLL5714 PROTEIN"/>
    <property type="match status" value="1"/>
</dbReference>
<feature type="transmembrane region" description="Helical" evidence="2">
    <location>
        <begin position="218"/>
        <end position="238"/>
    </location>
</feature>
<evidence type="ECO:0000256" key="1">
    <source>
        <dbReference type="SAM" id="MobiDB-lite"/>
    </source>
</evidence>
<sequence length="418" mass="45230">MSKDVHALSGLIPVVRMRARSIDEPGRVSSPLELLFDLTFVVAIASIVTQLAHSVAEDHLGTALPNYLMVFFAIWWAWLNFTWFASAYDTDDVPYRLLTMLQMGGVLVLAAGVPTAFSSGDYTLVTLGYFIMRIALVVQWLRAATQDEAGRPTALRYALGISIVQALWIIRLFVTQGFSLGLQIAVFAFLAVCEMAVPIWAERRGMTTWHPHHVAERYSLFTIIVLGESVLASSVSVQSVVSAGSSSGEFVLLAASGLALLFGLWWVYFLEPAHVGLERNRDWSYFWGYGHYFVFASLAALGAGLEVSVEAIGHHLEAPAVVVAYAIAIPVAVFLVAMWALYRPLIRPTVIPPALSLGAAAVVLLLPLLTGVLPLAGVVLAITIVIALVIAGTILYRRPPQSKAAGPSQTTQGEREAA</sequence>
<feature type="region of interest" description="Disordered" evidence="1">
    <location>
        <begin position="399"/>
        <end position="418"/>
    </location>
</feature>
<accession>A0A1H3RQ65</accession>
<protein>
    <submittedName>
        <fullName evidence="3">Low temperature requirement protein LtrA</fullName>
    </submittedName>
</protein>
<dbReference type="Pfam" id="PF06772">
    <property type="entry name" value="LtrA"/>
    <property type="match status" value="1"/>
</dbReference>
<feature type="transmembrane region" description="Helical" evidence="2">
    <location>
        <begin position="375"/>
        <end position="396"/>
    </location>
</feature>
<keyword evidence="4" id="KW-1185">Reference proteome</keyword>
<feature type="transmembrane region" description="Helical" evidence="2">
    <location>
        <begin position="349"/>
        <end position="369"/>
    </location>
</feature>
<evidence type="ECO:0000313" key="3">
    <source>
        <dbReference type="EMBL" id="SDZ27388.1"/>
    </source>
</evidence>
<dbReference type="AlphaFoldDB" id="A0A1H3RQ65"/>